<dbReference type="PANTHER" id="PTHR32309:SF13">
    <property type="entry name" value="FERRIC ENTEROBACTIN TRANSPORT PROTEIN FEPE"/>
    <property type="match status" value="1"/>
</dbReference>
<keyword evidence="3 6" id="KW-0812">Transmembrane</keyword>
<evidence type="ECO:0000259" key="7">
    <source>
        <dbReference type="Pfam" id="PF02706"/>
    </source>
</evidence>
<reference evidence="8" key="2">
    <citation type="submission" date="2018-07" db="EMBL/GenBank/DDBJ databases">
        <authorList>
            <consortium name="NCBI Pathogen Detection Project"/>
        </authorList>
    </citation>
    <scope>NUCLEOTIDE SEQUENCE</scope>
    <source>
        <strain evidence="8">13-0119</strain>
    </source>
</reference>
<evidence type="ECO:0000256" key="2">
    <source>
        <dbReference type="ARBA" id="ARBA00022475"/>
    </source>
</evidence>
<protein>
    <submittedName>
        <fullName evidence="8">LPS O-antigen length regulator</fullName>
    </submittedName>
</protein>
<feature type="transmembrane region" description="Helical" evidence="6">
    <location>
        <begin position="338"/>
        <end position="358"/>
    </location>
</feature>
<evidence type="ECO:0000313" key="8">
    <source>
        <dbReference type="EMBL" id="HAE6182650.1"/>
    </source>
</evidence>
<dbReference type="PANTHER" id="PTHR32309">
    <property type="entry name" value="TYROSINE-PROTEIN KINASE"/>
    <property type="match status" value="1"/>
</dbReference>
<dbReference type="RefSeq" id="WP_015406066.1">
    <property type="nucleotide sequence ID" value="NZ_CP154881.1"/>
</dbReference>
<evidence type="ECO:0000256" key="3">
    <source>
        <dbReference type="ARBA" id="ARBA00022692"/>
    </source>
</evidence>
<evidence type="ECO:0000256" key="6">
    <source>
        <dbReference type="SAM" id="Phobius"/>
    </source>
</evidence>
<organism evidence="8">
    <name type="scientific">Salmonella enterica subsp. enterica serovar Javiana</name>
    <dbReference type="NCBI Taxonomy" id="363569"/>
    <lineage>
        <taxon>Bacteria</taxon>
        <taxon>Pseudomonadati</taxon>
        <taxon>Pseudomonadota</taxon>
        <taxon>Gammaproteobacteria</taxon>
        <taxon>Enterobacterales</taxon>
        <taxon>Enterobacteriaceae</taxon>
        <taxon>Salmonella</taxon>
    </lineage>
</organism>
<evidence type="ECO:0000256" key="4">
    <source>
        <dbReference type="ARBA" id="ARBA00022989"/>
    </source>
</evidence>
<dbReference type="NCBIfam" id="NF007699">
    <property type="entry name" value="PRK10381.1"/>
    <property type="match status" value="1"/>
</dbReference>
<feature type="transmembrane region" description="Helical" evidence="6">
    <location>
        <begin position="43"/>
        <end position="61"/>
    </location>
</feature>
<dbReference type="GO" id="GO:0005886">
    <property type="term" value="C:plasma membrane"/>
    <property type="evidence" value="ECO:0007669"/>
    <property type="project" value="UniProtKB-SubCell"/>
</dbReference>
<accession>A0A734CBE2</accession>
<keyword evidence="2" id="KW-1003">Cell membrane</keyword>
<evidence type="ECO:0000256" key="5">
    <source>
        <dbReference type="ARBA" id="ARBA00023136"/>
    </source>
</evidence>
<dbReference type="Gene3D" id="1.10.287.210">
    <property type="match status" value="1"/>
</dbReference>
<dbReference type="SUPFAM" id="SSF160355">
    <property type="entry name" value="Bacterial polysaccharide co-polymerase-like"/>
    <property type="match status" value="1"/>
</dbReference>
<dbReference type="Gene3D" id="3.30.1890.10">
    <property type="entry name" value="FepE-like"/>
    <property type="match status" value="1"/>
</dbReference>
<keyword evidence="5 6" id="KW-0472">Membrane</keyword>
<reference evidence="8" key="1">
    <citation type="journal article" date="2018" name="Genome Biol.">
        <title>SKESA: strategic k-mer extension for scrupulous assemblies.</title>
        <authorList>
            <person name="Souvorov A."/>
            <person name="Agarwala R."/>
            <person name="Lipman D.J."/>
        </authorList>
    </citation>
    <scope>NUCLEOTIDE SEQUENCE</scope>
    <source>
        <strain evidence="8">13-0119</strain>
    </source>
</reference>
<name>A0A734CBE2_SALET</name>
<dbReference type="FunFam" id="1.10.287.210:FF:000004">
    <property type="entry name" value="LPS O-antigen length regulator"/>
    <property type="match status" value="1"/>
</dbReference>
<dbReference type="InterPro" id="IPR003856">
    <property type="entry name" value="LPS_length_determ_N"/>
</dbReference>
<dbReference type="GO" id="GO:0004713">
    <property type="term" value="F:protein tyrosine kinase activity"/>
    <property type="evidence" value="ECO:0007669"/>
    <property type="project" value="TreeGrafter"/>
</dbReference>
<comment type="caution">
    <text evidence="8">The sequence shown here is derived from an EMBL/GenBank/DDBJ whole genome shotgun (WGS) entry which is preliminary data.</text>
</comment>
<sequence>MPSLNVKQEKHQSLAGYSLPPANSHEIDLFSLIEVLWQAKRRILATVFAFACVGLLLSFLLPQKWTSQAIVTPAESVQWQGLERTLTALRVLDMEVSVDRASVFNLFIKKFSSPSLLEEYLRSSLYVMDQLKGAQIDEQDLHRAIVVLSEKMKAVDSNASKKNETSLFTSWTLSFTAPTREEAQKVLAGYIQYISDIVVKETLENIRNQLEIKTRYEQEKLAMDRVRLKNQLDANIQRLHYSLEIANAAGIKRPVYSNGQAVKDDPDFSISLGADGISRKLEIEKGVTDVAEIDGDLRNRQYHVEQLAAMNVSDVKFTPFKYQLSPSLPVKKDGPGKAIIIILAALIGGMMACGGVLLRHAMVSRKMENALAIDERLV</sequence>
<dbReference type="InterPro" id="IPR050445">
    <property type="entry name" value="Bact_polysacc_biosynth/exp"/>
</dbReference>
<feature type="domain" description="Polysaccharide chain length determinant N-terminal" evidence="7">
    <location>
        <begin position="26"/>
        <end position="122"/>
    </location>
</feature>
<dbReference type="EMBL" id="DAASMX010000033">
    <property type="protein sequence ID" value="HAE6182650.1"/>
    <property type="molecule type" value="Genomic_DNA"/>
</dbReference>
<dbReference type="Pfam" id="PF02706">
    <property type="entry name" value="Wzz"/>
    <property type="match status" value="1"/>
</dbReference>
<dbReference type="AlphaFoldDB" id="A0A734CBE2"/>
<proteinExistence type="predicted"/>
<evidence type="ECO:0000256" key="1">
    <source>
        <dbReference type="ARBA" id="ARBA00004651"/>
    </source>
</evidence>
<gene>
    <name evidence="8" type="primary">fepE</name>
    <name evidence="8" type="ORF">G4I81_003402</name>
</gene>
<keyword evidence="4 6" id="KW-1133">Transmembrane helix</keyword>
<comment type="subcellular location">
    <subcellularLocation>
        <location evidence="1">Cell membrane</location>
        <topology evidence="1">Multi-pass membrane protein</topology>
    </subcellularLocation>
</comment>